<sequence length="254" mass="29064">MGSSRDGSPKSRLPEDANRILRSLAATWDDVADLEALQVVPLKGAMTNEVYQIKWPTSRQRSRKVLVRIYGEGVDVFFDREQEIRTFEFMSRQGQGPRFLGRFSNGRVEEFIHARTLSAFDLRDPEISALIAAKMKEFHDLDMPGPKTLLLWDRLRNWLSAARRISSPDEADAFHLDAVEEEISFLKESISDFVSITFAISHVISLLIVEALLDYEYACYNHVAFDIANHFCEMAADYHTDTPHILDYTKYPGV</sequence>
<dbReference type="SUPFAM" id="SSF56112">
    <property type="entry name" value="Protein kinase-like (PK-like)"/>
    <property type="match status" value="1"/>
</dbReference>
<comment type="similarity">
    <text evidence="1">Belongs to the choline/ethanolamine kinase family.</text>
</comment>
<dbReference type="AlphaFoldDB" id="A0AA89AQ22"/>
<proteinExistence type="inferred from homology"/>
<dbReference type="PANTHER" id="PTHR22603">
    <property type="entry name" value="CHOLINE/ETHANOALAMINE KINASE"/>
    <property type="match status" value="1"/>
</dbReference>
<evidence type="ECO:0000313" key="3">
    <source>
        <dbReference type="Proteomes" id="UP001188597"/>
    </source>
</evidence>
<dbReference type="Gene3D" id="3.30.200.20">
    <property type="entry name" value="Phosphorylase Kinase, domain 1"/>
    <property type="match status" value="1"/>
</dbReference>
<name>A0AA89AQ22_9ASTE</name>
<evidence type="ECO:0000313" key="2">
    <source>
        <dbReference type="EMBL" id="KAK3010847.1"/>
    </source>
</evidence>
<dbReference type="GO" id="GO:0004305">
    <property type="term" value="F:ethanolamine kinase activity"/>
    <property type="evidence" value="ECO:0007669"/>
    <property type="project" value="TreeGrafter"/>
</dbReference>
<gene>
    <name evidence="2" type="ORF">RJ639_012003</name>
</gene>
<accession>A0AA89AQ22</accession>
<dbReference type="GO" id="GO:0005737">
    <property type="term" value="C:cytoplasm"/>
    <property type="evidence" value="ECO:0007669"/>
    <property type="project" value="TreeGrafter"/>
</dbReference>
<dbReference type="GO" id="GO:0006646">
    <property type="term" value="P:phosphatidylethanolamine biosynthetic process"/>
    <property type="evidence" value="ECO:0007669"/>
    <property type="project" value="TreeGrafter"/>
</dbReference>
<comment type="caution">
    <text evidence="2">The sequence shown here is derived from an EMBL/GenBank/DDBJ whole genome shotgun (WGS) entry which is preliminary data.</text>
</comment>
<dbReference type="InterPro" id="IPR011009">
    <property type="entry name" value="Kinase-like_dom_sf"/>
</dbReference>
<dbReference type="GO" id="GO:0004103">
    <property type="term" value="F:choline kinase activity"/>
    <property type="evidence" value="ECO:0007669"/>
    <property type="project" value="TreeGrafter"/>
</dbReference>
<evidence type="ECO:0008006" key="4">
    <source>
        <dbReference type="Google" id="ProtNLM"/>
    </source>
</evidence>
<dbReference type="PANTHER" id="PTHR22603:SF81">
    <property type="entry name" value="CHOLINE KINASE 2-RELATED"/>
    <property type="match status" value="1"/>
</dbReference>
<organism evidence="2 3">
    <name type="scientific">Escallonia herrerae</name>
    <dbReference type="NCBI Taxonomy" id="1293975"/>
    <lineage>
        <taxon>Eukaryota</taxon>
        <taxon>Viridiplantae</taxon>
        <taxon>Streptophyta</taxon>
        <taxon>Embryophyta</taxon>
        <taxon>Tracheophyta</taxon>
        <taxon>Spermatophyta</taxon>
        <taxon>Magnoliopsida</taxon>
        <taxon>eudicotyledons</taxon>
        <taxon>Gunneridae</taxon>
        <taxon>Pentapetalae</taxon>
        <taxon>asterids</taxon>
        <taxon>campanulids</taxon>
        <taxon>Escalloniales</taxon>
        <taxon>Escalloniaceae</taxon>
        <taxon>Escallonia</taxon>
    </lineage>
</organism>
<evidence type="ECO:0000256" key="1">
    <source>
        <dbReference type="ARBA" id="ARBA00038211"/>
    </source>
</evidence>
<dbReference type="Gene3D" id="3.90.1200.10">
    <property type="match status" value="1"/>
</dbReference>
<dbReference type="Pfam" id="PF01633">
    <property type="entry name" value="Choline_kinase"/>
    <property type="match status" value="1"/>
</dbReference>
<dbReference type="EMBL" id="JAVXUP010001503">
    <property type="protein sequence ID" value="KAK3010847.1"/>
    <property type="molecule type" value="Genomic_DNA"/>
</dbReference>
<reference evidence="2" key="1">
    <citation type="submission" date="2022-12" db="EMBL/GenBank/DDBJ databases">
        <title>Draft genome assemblies for two species of Escallonia (Escalloniales).</title>
        <authorList>
            <person name="Chanderbali A."/>
            <person name="Dervinis C."/>
            <person name="Anghel I."/>
            <person name="Soltis D."/>
            <person name="Soltis P."/>
            <person name="Zapata F."/>
        </authorList>
    </citation>
    <scope>NUCLEOTIDE SEQUENCE</scope>
    <source>
        <strain evidence="2">UCBG64.0493</strain>
        <tissue evidence="2">Leaf</tissue>
    </source>
</reference>
<keyword evidence="3" id="KW-1185">Reference proteome</keyword>
<protein>
    <recommendedName>
        <fullName evidence="4">Choline kinase</fullName>
    </recommendedName>
</protein>
<dbReference type="Proteomes" id="UP001188597">
    <property type="component" value="Unassembled WGS sequence"/>
</dbReference>